<evidence type="ECO:0000256" key="4">
    <source>
        <dbReference type="ARBA" id="ARBA00048009"/>
    </source>
</evidence>
<comment type="caution">
    <text evidence="6">The sequence shown here is derived from an EMBL/GenBank/DDBJ whole genome shotgun (WGS) entry which is preliminary data.</text>
</comment>
<dbReference type="PRINTS" id="PR00081">
    <property type="entry name" value="GDHRDH"/>
</dbReference>
<evidence type="ECO:0000313" key="6">
    <source>
        <dbReference type="EMBL" id="CAD6271794.1"/>
    </source>
</evidence>
<dbReference type="OrthoDB" id="1393670at2759"/>
<dbReference type="GO" id="GO:0009062">
    <property type="term" value="P:fatty acid catabolic process"/>
    <property type="evidence" value="ECO:0007669"/>
    <property type="project" value="InterPro"/>
</dbReference>
<comment type="catalytic activity">
    <reaction evidence="5">
        <text>a (2E,4Z)-dienoyl-CoA + NADPH + H(+) = a 4,5-saturated-(3E)-enoyl-CoA + NADP(+)</text>
        <dbReference type="Rhea" id="RHEA:61892"/>
        <dbReference type="ChEBI" id="CHEBI:15378"/>
        <dbReference type="ChEBI" id="CHEBI:57783"/>
        <dbReference type="ChEBI" id="CHEBI:58349"/>
        <dbReference type="ChEBI" id="CHEBI:85099"/>
        <dbReference type="ChEBI" id="CHEBI:85493"/>
        <dbReference type="EC" id="1.3.1.124"/>
    </reaction>
</comment>
<keyword evidence="2" id="KW-0560">Oxidoreductase</keyword>
<dbReference type="AlphaFoldDB" id="A0A811RPL9"/>
<dbReference type="SUPFAM" id="SSF51735">
    <property type="entry name" value="NAD(P)-binding Rossmann-fold domains"/>
    <property type="match status" value="1"/>
</dbReference>
<dbReference type="Gene3D" id="3.40.50.720">
    <property type="entry name" value="NAD(P)-binding Rossmann-like Domain"/>
    <property type="match status" value="1"/>
</dbReference>
<dbReference type="GO" id="GO:0008670">
    <property type="term" value="F:2,4-dienoyl-CoA reductase (NADPH) activity"/>
    <property type="evidence" value="ECO:0007669"/>
    <property type="project" value="InterPro"/>
</dbReference>
<evidence type="ECO:0000256" key="1">
    <source>
        <dbReference type="ARBA" id="ARBA00022857"/>
    </source>
</evidence>
<evidence type="ECO:0000256" key="2">
    <source>
        <dbReference type="ARBA" id="ARBA00023002"/>
    </source>
</evidence>
<comment type="catalytic activity">
    <reaction evidence="4">
        <text>a (2E,4E)-dienoyl-CoA + NADPH + H(+) = a 4,5-saturated-(3E)-enoyl-CoA + NADP(+)</text>
        <dbReference type="Rhea" id="RHEA:45912"/>
        <dbReference type="ChEBI" id="CHEBI:15378"/>
        <dbReference type="ChEBI" id="CHEBI:57783"/>
        <dbReference type="ChEBI" id="CHEBI:58349"/>
        <dbReference type="ChEBI" id="CHEBI:85101"/>
        <dbReference type="ChEBI" id="CHEBI:85493"/>
        <dbReference type="EC" id="1.3.1.124"/>
    </reaction>
</comment>
<dbReference type="Proteomes" id="UP000604825">
    <property type="component" value="Unassembled WGS sequence"/>
</dbReference>
<dbReference type="GO" id="GO:0005777">
    <property type="term" value="C:peroxisome"/>
    <property type="evidence" value="ECO:0007669"/>
    <property type="project" value="TreeGrafter"/>
</dbReference>
<dbReference type="InterPro" id="IPR002347">
    <property type="entry name" value="SDR_fam"/>
</dbReference>
<protein>
    <recommendedName>
        <fullName evidence="3">2,4-dienoyl-CoA reductase [(3E)-enoyl-CoA-producing]</fullName>
        <ecNumber evidence="3">1.3.1.124</ecNumber>
    </recommendedName>
</protein>
<evidence type="ECO:0000256" key="5">
    <source>
        <dbReference type="ARBA" id="ARBA00048340"/>
    </source>
</evidence>
<reference evidence="6" key="1">
    <citation type="submission" date="2020-10" db="EMBL/GenBank/DDBJ databases">
        <authorList>
            <person name="Han B."/>
            <person name="Lu T."/>
            <person name="Zhao Q."/>
            <person name="Huang X."/>
            <person name="Zhao Y."/>
        </authorList>
    </citation>
    <scope>NUCLEOTIDE SEQUENCE</scope>
</reference>
<dbReference type="Pfam" id="PF13561">
    <property type="entry name" value="adh_short_C2"/>
    <property type="match status" value="1"/>
</dbReference>
<dbReference type="PANTHER" id="PTHR43296:SF2">
    <property type="entry name" value="PEROXISOMAL 2,4-DIENOYL-COA REDUCTASE [(3E)-ENOYL-COA-PRODUCING]"/>
    <property type="match status" value="1"/>
</dbReference>
<dbReference type="InterPro" id="IPR036291">
    <property type="entry name" value="NAD(P)-bd_dom_sf"/>
</dbReference>
<proteinExistence type="predicted"/>
<evidence type="ECO:0000313" key="7">
    <source>
        <dbReference type="Proteomes" id="UP000604825"/>
    </source>
</evidence>
<name>A0A811RPL9_9POAL</name>
<gene>
    <name evidence="6" type="ORF">NCGR_LOCUS55080</name>
</gene>
<evidence type="ECO:0000256" key="3">
    <source>
        <dbReference type="ARBA" id="ARBA00026117"/>
    </source>
</evidence>
<sequence length="194" mass="21688">MPSGCSPSPLTNEDSFLTLTLWVHTQCVMKPSSISKGWTRERSFFCGLIINISATLQYTAAWYQIHVSSNKAGVDSIIRLLTLEWGTDYDIRVNGIAHGPIQDTPGMRKLAPEEMGKGKQETMPLFKLGDKWEIAMAALYLASDADVLPDLVHPCFDLLTKPFSSIVALHVLNFNDMARYFSSNSYHFSPLEQL</sequence>
<dbReference type="PANTHER" id="PTHR43296">
    <property type="entry name" value="PEROXISOMAL 2,4-DIENOYL-COA REDUCTASE"/>
    <property type="match status" value="1"/>
</dbReference>
<dbReference type="EC" id="1.3.1.124" evidence="3"/>
<dbReference type="EMBL" id="CAJGYO010000016">
    <property type="protein sequence ID" value="CAD6271794.1"/>
    <property type="molecule type" value="Genomic_DNA"/>
</dbReference>
<keyword evidence="7" id="KW-1185">Reference proteome</keyword>
<keyword evidence="1" id="KW-0521">NADP</keyword>
<dbReference type="InterPro" id="IPR045017">
    <property type="entry name" value="DECR2-like"/>
</dbReference>
<accession>A0A811RPL9</accession>
<organism evidence="6 7">
    <name type="scientific">Miscanthus lutarioriparius</name>
    <dbReference type="NCBI Taxonomy" id="422564"/>
    <lineage>
        <taxon>Eukaryota</taxon>
        <taxon>Viridiplantae</taxon>
        <taxon>Streptophyta</taxon>
        <taxon>Embryophyta</taxon>
        <taxon>Tracheophyta</taxon>
        <taxon>Spermatophyta</taxon>
        <taxon>Magnoliopsida</taxon>
        <taxon>Liliopsida</taxon>
        <taxon>Poales</taxon>
        <taxon>Poaceae</taxon>
        <taxon>PACMAD clade</taxon>
        <taxon>Panicoideae</taxon>
        <taxon>Andropogonodae</taxon>
        <taxon>Andropogoneae</taxon>
        <taxon>Saccharinae</taxon>
        <taxon>Miscanthus</taxon>
    </lineage>
</organism>